<name>A0AAE3E6S1_9FIRM</name>
<dbReference type="Proteomes" id="UP001198200">
    <property type="component" value="Unassembled WGS sequence"/>
</dbReference>
<dbReference type="SMART" id="SM00710">
    <property type="entry name" value="PbH1"/>
    <property type="match status" value="5"/>
</dbReference>
<dbReference type="SUPFAM" id="SSF51126">
    <property type="entry name" value="Pectin lyase-like"/>
    <property type="match status" value="1"/>
</dbReference>
<gene>
    <name evidence="1" type="ORF">LKD48_14740</name>
</gene>
<reference evidence="1 2" key="1">
    <citation type="submission" date="2021-10" db="EMBL/GenBank/DDBJ databases">
        <title>Anaerobic single-cell dispensing facilitates the cultivation of human gut bacteria.</title>
        <authorList>
            <person name="Afrizal A."/>
        </authorList>
    </citation>
    <scope>NUCLEOTIDE SEQUENCE [LARGE SCALE GENOMIC DNA]</scope>
    <source>
        <strain evidence="1 2">CLA-AA-H224</strain>
    </source>
</reference>
<sequence length="430" mass="48493">MGRIFYLDAVNGNDENSGIAPDAALKSLEAANQILFGAGDKLLLKCGCEWKGMLCPHGDGDRFQFAQIGTYGDGEAPLIDGNGAYAAILLDGVSYWKVKGLRICNHSSERCVRQGICISAKSEGITAGIEISDCEIFEVDGENRRAMPVYQSMYWNGAVYVTFPGRTSAQDHLHDIIISNNYIHDVRTSGIRVNQQEDFINDIHHTHVVVRGNRIERTGSDGIIVANCISPLIDSNICFDAGALGTLEDTQLIAGIWVCATRDALIQRNEVARTRMFENDGTAFDTDWGTAGTTVFQYNYSHDNEGGFWLDCMKLNHNRDCEKTILRYNISMRDGRGIAVYDQGILTEWYGNLFFHEKPIQICSFDEGENFYFDHNVFCIPQETDWQKAHYEENIVNDSQWLELIQYETQNPNWRDHVTEKLCKFVGVTR</sequence>
<dbReference type="InterPro" id="IPR006626">
    <property type="entry name" value="PbH1"/>
</dbReference>
<dbReference type="InterPro" id="IPR011050">
    <property type="entry name" value="Pectin_lyase_fold/virulence"/>
</dbReference>
<proteinExistence type="predicted"/>
<protein>
    <submittedName>
        <fullName evidence="1">Right-handed parallel beta-helix repeat-containing protein</fullName>
    </submittedName>
</protein>
<dbReference type="InterPro" id="IPR012334">
    <property type="entry name" value="Pectin_lyas_fold"/>
</dbReference>
<evidence type="ECO:0000313" key="2">
    <source>
        <dbReference type="Proteomes" id="UP001198200"/>
    </source>
</evidence>
<accession>A0AAE3E6S1</accession>
<dbReference type="RefSeq" id="WP_308732423.1">
    <property type="nucleotide sequence ID" value="NZ_JAJEQN010000053.1"/>
</dbReference>
<dbReference type="EMBL" id="JAJEQN010000053">
    <property type="protein sequence ID" value="MCC2222860.1"/>
    <property type="molecule type" value="Genomic_DNA"/>
</dbReference>
<evidence type="ECO:0000313" key="1">
    <source>
        <dbReference type="EMBL" id="MCC2222860.1"/>
    </source>
</evidence>
<dbReference type="Gene3D" id="2.160.20.10">
    <property type="entry name" value="Single-stranded right-handed beta-helix, Pectin lyase-like"/>
    <property type="match status" value="1"/>
</dbReference>
<organism evidence="1 2">
    <name type="scientific">Anthropogastromicrobium aceti</name>
    <dbReference type="NCBI Taxonomy" id="2981768"/>
    <lineage>
        <taxon>Bacteria</taxon>
        <taxon>Bacillati</taxon>
        <taxon>Bacillota</taxon>
        <taxon>Clostridia</taxon>
        <taxon>Lachnospirales</taxon>
        <taxon>Lachnospiraceae</taxon>
        <taxon>Anthropogastromicrobium</taxon>
    </lineage>
</organism>
<comment type="caution">
    <text evidence="1">The sequence shown here is derived from an EMBL/GenBank/DDBJ whole genome shotgun (WGS) entry which is preliminary data.</text>
</comment>
<dbReference type="AlphaFoldDB" id="A0AAE3E6S1"/>
<keyword evidence="2" id="KW-1185">Reference proteome</keyword>